<evidence type="ECO:0000256" key="3">
    <source>
        <dbReference type="ARBA" id="ARBA00022448"/>
    </source>
</evidence>
<name>A0A346Y3E9_9ACTN</name>
<dbReference type="PANTHER" id="PTHR43840:SF15">
    <property type="entry name" value="MITOCHONDRIAL METAL TRANSPORTER 1-RELATED"/>
    <property type="match status" value="1"/>
</dbReference>
<feature type="transmembrane region" description="Helical" evidence="8">
    <location>
        <begin position="142"/>
        <end position="163"/>
    </location>
</feature>
<feature type="transmembrane region" description="Helical" evidence="8">
    <location>
        <begin position="72"/>
        <end position="94"/>
    </location>
</feature>
<dbReference type="InterPro" id="IPR036837">
    <property type="entry name" value="Cation_efflux_CTD_sf"/>
</dbReference>
<dbReference type="SUPFAM" id="SSF160240">
    <property type="entry name" value="Cation efflux protein cytoplasmic domain-like"/>
    <property type="match status" value="1"/>
</dbReference>
<evidence type="ECO:0000256" key="5">
    <source>
        <dbReference type="ARBA" id="ARBA00022989"/>
    </source>
</evidence>
<feature type="domain" description="Cation efflux protein cytoplasmic" evidence="10">
    <location>
        <begin position="271"/>
        <end position="347"/>
    </location>
</feature>
<dbReference type="Proteomes" id="UP000264006">
    <property type="component" value="Chromosome"/>
</dbReference>
<dbReference type="InterPro" id="IPR002524">
    <property type="entry name" value="Cation_efflux"/>
</dbReference>
<keyword evidence="4 8" id="KW-0812">Transmembrane</keyword>
<dbReference type="PANTHER" id="PTHR43840">
    <property type="entry name" value="MITOCHONDRIAL METAL TRANSPORTER 1-RELATED"/>
    <property type="match status" value="1"/>
</dbReference>
<gene>
    <name evidence="11" type="ORF">DVS28_a4330</name>
</gene>
<evidence type="ECO:0000256" key="6">
    <source>
        <dbReference type="ARBA" id="ARBA00023136"/>
    </source>
</evidence>
<dbReference type="Gene3D" id="1.20.1510.10">
    <property type="entry name" value="Cation efflux protein transmembrane domain"/>
    <property type="match status" value="1"/>
</dbReference>
<dbReference type="GO" id="GO:0006882">
    <property type="term" value="P:intracellular zinc ion homeostasis"/>
    <property type="evidence" value="ECO:0007669"/>
    <property type="project" value="TreeGrafter"/>
</dbReference>
<protein>
    <submittedName>
        <fullName evidence="11">Cobalt-zinc-cadmium resistance protein CzcD</fullName>
    </submittedName>
</protein>
<dbReference type="InterPro" id="IPR027470">
    <property type="entry name" value="Cation_efflux_CTD"/>
</dbReference>
<dbReference type="NCBIfam" id="TIGR01297">
    <property type="entry name" value="CDF"/>
    <property type="match status" value="1"/>
</dbReference>
<comment type="subcellular location">
    <subcellularLocation>
        <location evidence="1">Membrane</location>
        <topology evidence="1">Multi-pass membrane protein</topology>
    </subcellularLocation>
</comment>
<dbReference type="RefSeq" id="WP_114593253.1">
    <property type="nucleotide sequence ID" value="NZ_CP031165.1"/>
</dbReference>
<evidence type="ECO:0000313" key="12">
    <source>
        <dbReference type="Proteomes" id="UP000264006"/>
    </source>
</evidence>
<accession>A0A346Y3E9</accession>
<keyword evidence="12" id="KW-1185">Reference proteome</keyword>
<dbReference type="InterPro" id="IPR050291">
    <property type="entry name" value="CDF_Transporter"/>
</dbReference>
<dbReference type="AlphaFoldDB" id="A0A346Y3E9"/>
<dbReference type="Gene3D" id="3.30.70.1350">
    <property type="entry name" value="Cation efflux protein, cytoplasmic domain"/>
    <property type="match status" value="1"/>
</dbReference>
<evidence type="ECO:0000259" key="10">
    <source>
        <dbReference type="Pfam" id="PF16916"/>
    </source>
</evidence>
<dbReference type="GO" id="GO:0015093">
    <property type="term" value="F:ferrous iron transmembrane transporter activity"/>
    <property type="evidence" value="ECO:0007669"/>
    <property type="project" value="TreeGrafter"/>
</dbReference>
<reference evidence="11 12" key="1">
    <citation type="submission" date="2018-09" db="EMBL/GenBank/DDBJ databases">
        <title>Complete genome sequence of Euzebya sp. DY32-46 isolated from seawater of Pacific Ocean.</title>
        <authorList>
            <person name="Xu L."/>
            <person name="Wu Y.-H."/>
            <person name="Xu X.-W."/>
        </authorList>
    </citation>
    <scope>NUCLEOTIDE SEQUENCE [LARGE SCALE GENOMIC DNA]</scope>
    <source>
        <strain evidence="11 12">DY32-46</strain>
    </source>
</reference>
<proteinExistence type="inferred from homology"/>
<dbReference type="Pfam" id="PF01545">
    <property type="entry name" value="Cation_efflux"/>
    <property type="match status" value="1"/>
</dbReference>
<dbReference type="InterPro" id="IPR058533">
    <property type="entry name" value="Cation_efflux_TM"/>
</dbReference>
<evidence type="ECO:0000256" key="8">
    <source>
        <dbReference type="SAM" id="Phobius"/>
    </source>
</evidence>
<organism evidence="11 12">
    <name type="scientific">Euzebya pacifica</name>
    <dbReference type="NCBI Taxonomy" id="1608957"/>
    <lineage>
        <taxon>Bacteria</taxon>
        <taxon>Bacillati</taxon>
        <taxon>Actinomycetota</taxon>
        <taxon>Nitriliruptoria</taxon>
        <taxon>Euzebyales</taxon>
    </lineage>
</organism>
<feature type="domain" description="Cation efflux protein transmembrane" evidence="9">
    <location>
        <begin position="74"/>
        <end position="267"/>
    </location>
</feature>
<dbReference type="KEGG" id="euz:DVS28_a4330"/>
<evidence type="ECO:0000256" key="4">
    <source>
        <dbReference type="ARBA" id="ARBA00022692"/>
    </source>
</evidence>
<dbReference type="FunFam" id="1.20.1510.10:FF:000006">
    <property type="entry name" value="Divalent cation efflux transporter"/>
    <property type="match status" value="1"/>
</dbReference>
<keyword evidence="5 8" id="KW-1133">Transmembrane helix</keyword>
<dbReference type="OrthoDB" id="9813655at2"/>
<feature type="transmembrane region" description="Helical" evidence="8">
    <location>
        <begin position="175"/>
        <end position="197"/>
    </location>
</feature>
<keyword evidence="6 8" id="KW-0472">Membrane</keyword>
<dbReference type="GO" id="GO:0005886">
    <property type="term" value="C:plasma membrane"/>
    <property type="evidence" value="ECO:0007669"/>
    <property type="project" value="TreeGrafter"/>
</dbReference>
<dbReference type="GO" id="GO:0015341">
    <property type="term" value="F:zinc efflux antiporter activity"/>
    <property type="evidence" value="ECO:0007669"/>
    <property type="project" value="TreeGrafter"/>
</dbReference>
<feature type="region of interest" description="Disordered" evidence="7">
    <location>
        <begin position="1"/>
        <end position="33"/>
    </location>
</feature>
<sequence length="358" mass="38497">MTHEHGHQTTTHEHAGHGHDHGDHAHGHGDHAHGTGLLDKVRHGLSEMFGMHSHDHADSADEALEGSARGMVALKVSFTALMVTAFAQLAIVYFTGSVALLADTIHNFSDALTAIPLYLAFVIGRRAATDRYLYGYKRAEDLAGLFIVLMILLSAIIAGWESFRRLLDPQPIEHIGVLFGAGVIGFLGNELVALYRIRIGKEIGSAALVADGHHARTDGLTSLAVALGAVGVWLGFEQADPIIGILISIAIFGVLRTAARDIFRRLMDGVDPEVRTQVEALALQVADVERVSSCRVRWLGHRMRAEVSVQVDGRMTVEQGHAVGDAVKQRLVEGVQHLTEVAVHIDTATTHASPAPVG</sequence>
<evidence type="ECO:0000256" key="2">
    <source>
        <dbReference type="ARBA" id="ARBA00008114"/>
    </source>
</evidence>
<dbReference type="GO" id="GO:0015086">
    <property type="term" value="F:cadmium ion transmembrane transporter activity"/>
    <property type="evidence" value="ECO:0007669"/>
    <property type="project" value="TreeGrafter"/>
</dbReference>
<feature type="transmembrane region" description="Helical" evidence="8">
    <location>
        <begin position="218"/>
        <end position="236"/>
    </location>
</feature>
<dbReference type="Pfam" id="PF16916">
    <property type="entry name" value="ZT_dimer"/>
    <property type="match status" value="1"/>
</dbReference>
<dbReference type="SUPFAM" id="SSF161111">
    <property type="entry name" value="Cation efflux protein transmembrane domain-like"/>
    <property type="match status" value="1"/>
</dbReference>
<evidence type="ECO:0000256" key="7">
    <source>
        <dbReference type="SAM" id="MobiDB-lite"/>
    </source>
</evidence>
<evidence type="ECO:0000313" key="11">
    <source>
        <dbReference type="EMBL" id="AXV08996.1"/>
    </source>
</evidence>
<evidence type="ECO:0000256" key="1">
    <source>
        <dbReference type="ARBA" id="ARBA00004141"/>
    </source>
</evidence>
<dbReference type="EMBL" id="CP031165">
    <property type="protein sequence ID" value="AXV08996.1"/>
    <property type="molecule type" value="Genomic_DNA"/>
</dbReference>
<keyword evidence="3" id="KW-0813">Transport</keyword>
<evidence type="ECO:0000259" key="9">
    <source>
        <dbReference type="Pfam" id="PF01545"/>
    </source>
</evidence>
<comment type="similarity">
    <text evidence="2">Belongs to the cation diffusion facilitator (CDF) transporter (TC 2.A.4) family.</text>
</comment>
<dbReference type="InterPro" id="IPR027469">
    <property type="entry name" value="Cation_efflux_TMD_sf"/>
</dbReference>
<feature type="transmembrane region" description="Helical" evidence="8">
    <location>
        <begin position="242"/>
        <end position="259"/>
    </location>
</feature>